<name>A0AAF0T994_SOLVR</name>
<dbReference type="EMBL" id="CP133612">
    <property type="protein sequence ID" value="WMV09564.1"/>
    <property type="molecule type" value="Genomic_DNA"/>
</dbReference>
<proteinExistence type="predicted"/>
<evidence type="ECO:0000313" key="2">
    <source>
        <dbReference type="EMBL" id="WMV09564.1"/>
    </source>
</evidence>
<dbReference type="PANTHER" id="PTHR46148">
    <property type="entry name" value="CHROMO DOMAIN-CONTAINING PROTEIN"/>
    <property type="match status" value="1"/>
</dbReference>
<organism evidence="2 3">
    <name type="scientific">Solanum verrucosum</name>
    <dbReference type="NCBI Taxonomy" id="315347"/>
    <lineage>
        <taxon>Eukaryota</taxon>
        <taxon>Viridiplantae</taxon>
        <taxon>Streptophyta</taxon>
        <taxon>Embryophyta</taxon>
        <taxon>Tracheophyta</taxon>
        <taxon>Spermatophyta</taxon>
        <taxon>Magnoliopsida</taxon>
        <taxon>eudicotyledons</taxon>
        <taxon>Gunneridae</taxon>
        <taxon>Pentapetalae</taxon>
        <taxon>asterids</taxon>
        <taxon>lamiids</taxon>
        <taxon>Solanales</taxon>
        <taxon>Solanaceae</taxon>
        <taxon>Solanoideae</taxon>
        <taxon>Solaneae</taxon>
        <taxon>Solanum</taxon>
    </lineage>
</organism>
<dbReference type="AlphaFoldDB" id="A0AAF0T994"/>
<dbReference type="InterPro" id="IPR056924">
    <property type="entry name" value="SH3_Tf2-1"/>
</dbReference>
<sequence>MVKVKLISERLKKAKSRQQPYSDVRRRKLEFNVEAWVYMKISPTKNVMRFDKNRNLSAWYLGPYQILRRIGKVAYELELPNNLAWLHPVIHVSFLKNCLRDLTTIVPLKGLRVKENLSYEEVLVEILDRHVWKLRNKEVAS</sequence>
<accession>A0AAF0T994</accession>
<evidence type="ECO:0000313" key="3">
    <source>
        <dbReference type="Proteomes" id="UP001234989"/>
    </source>
</evidence>
<dbReference type="Pfam" id="PF24626">
    <property type="entry name" value="SH3_Tf2-1"/>
    <property type="match status" value="1"/>
</dbReference>
<feature type="domain" description="Tf2-1-like SH3-like" evidence="1">
    <location>
        <begin position="36"/>
        <end position="98"/>
    </location>
</feature>
<evidence type="ECO:0000259" key="1">
    <source>
        <dbReference type="Pfam" id="PF24626"/>
    </source>
</evidence>
<keyword evidence="3" id="KW-1185">Reference proteome</keyword>
<protein>
    <recommendedName>
        <fullName evidence="1">Tf2-1-like SH3-like domain-containing protein</fullName>
    </recommendedName>
</protein>
<reference evidence="2" key="1">
    <citation type="submission" date="2023-08" db="EMBL/GenBank/DDBJ databases">
        <title>A de novo genome assembly of Solanum verrucosum Schlechtendal, a Mexican diploid species geographically isolated from the other diploid A-genome species in potato relatives.</title>
        <authorList>
            <person name="Hosaka K."/>
        </authorList>
    </citation>
    <scope>NUCLEOTIDE SEQUENCE</scope>
    <source>
        <tissue evidence="2">Young leaves</tissue>
    </source>
</reference>
<gene>
    <name evidence="2" type="ORF">MTR67_002949</name>
</gene>
<dbReference type="PANTHER" id="PTHR46148:SF56">
    <property type="entry name" value="RETROTRANSPOSON PROTEIN"/>
    <property type="match status" value="1"/>
</dbReference>
<dbReference type="Proteomes" id="UP001234989">
    <property type="component" value="Chromosome 1"/>
</dbReference>